<dbReference type="Gene3D" id="1.20.5.170">
    <property type="match status" value="1"/>
</dbReference>
<organism evidence="2 3">
    <name type="scientific">Trichogramma kaykai</name>
    <dbReference type="NCBI Taxonomy" id="54128"/>
    <lineage>
        <taxon>Eukaryota</taxon>
        <taxon>Metazoa</taxon>
        <taxon>Ecdysozoa</taxon>
        <taxon>Arthropoda</taxon>
        <taxon>Hexapoda</taxon>
        <taxon>Insecta</taxon>
        <taxon>Pterygota</taxon>
        <taxon>Neoptera</taxon>
        <taxon>Endopterygota</taxon>
        <taxon>Hymenoptera</taxon>
        <taxon>Apocrita</taxon>
        <taxon>Proctotrupomorpha</taxon>
        <taxon>Chalcidoidea</taxon>
        <taxon>Trichogrammatidae</taxon>
        <taxon>Trichogramma</taxon>
    </lineage>
</organism>
<evidence type="ECO:0000256" key="1">
    <source>
        <dbReference type="SAM" id="MobiDB-lite"/>
    </source>
</evidence>
<dbReference type="EMBL" id="JBJJXI010000060">
    <property type="protein sequence ID" value="KAL3397939.1"/>
    <property type="molecule type" value="Genomic_DNA"/>
</dbReference>
<protein>
    <submittedName>
        <fullName evidence="2">Uncharacterized protein</fullName>
    </submittedName>
</protein>
<sequence length="187" mass="21609">MAGVKDKGIVKNQDKTGKGDEEKISTRSHGLKNETIKRSTNQPSIVDSMRRKTVTFSTNAKDRIRNGGKGGNKRDNSIVKKQEKVSESDSKNDNKEEDEGEMERMYEKMMTLTEQVEALMEKKKEDEVMYEDLMVKNEDLMNKVEKLGYRVECLENKVVGIEKKMTEYEEEVRDYKEVVVDLLNEKA</sequence>
<keyword evidence="3" id="KW-1185">Reference proteome</keyword>
<feature type="compositionally biased region" description="Basic and acidic residues" evidence="1">
    <location>
        <begin position="72"/>
        <end position="94"/>
    </location>
</feature>
<accession>A0ABD2WYK0</accession>
<dbReference type="AlphaFoldDB" id="A0ABD2WYK0"/>
<proteinExistence type="predicted"/>
<evidence type="ECO:0000313" key="2">
    <source>
        <dbReference type="EMBL" id="KAL3397939.1"/>
    </source>
</evidence>
<comment type="caution">
    <text evidence="2">The sequence shown here is derived from an EMBL/GenBank/DDBJ whole genome shotgun (WGS) entry which is preliminary data.</text>
</comment>
<feature type="compositionally biased region" description="Basic and acidic residues" evidence="1">
    <location>
        <begin position="1"/>
        <end position="37"/>
    </location>
</feature>
<feature type="region of interest" description="Disordered" evidence="1">
    <location>
        <begin position="1"/>
        <end position="102"/>
    </location>
</feature>
<evidence type="ECO:0000313" key="3">
    <source>
        <dbReference type="Proteomes" id="UP001627154"/>
    </source>
</evidence>
<reference evidence="2 3" key="1">
    <citation type="journal article" date="2024" name="bioRxiv">
        <title>A reference genome for Trichogramma kaykai: A tiny desert-dwelling parasitoid wasp with competing sex-ratio distorters.</title>
        <authorList>
            <person name="Culotta J."/>
            <person name="Lindsey A.R."/>
        </authorList>
    </citation>
    <scope>NUCLEOTIDE SEQUENCE [LARGE SCALE GENOMIC DNA]</scope>
    <source>
        <strain evidence="2 3">KSX58</strain>
    </source>
</reference>
<gene>
    <name evidence="2" type="ORF">TKK_008174</name>
</gene>
<dbReference type="Proteomes" id="UP001627154">
    <property type="component" value="Unassembled WGS sequence"/>
</dbReference>
<name>A0ABD2WYK0_9HYME</name>